<protein>
    <submittedName>
        <fullName evidence="4">Uncharacterized protein</fullName>
    </submittedName>
</protein>
<dbReference type="Gene3D" id="1.10.10.10">
    <property type="entry name" value="Winged helix-like DNA-binding domain superfamily/Winged helix DNA-binding domain"/>
    <property type="match status" value="1"/>
</dbReference>
<dbReference type="PRINTS" id="PR00598">
    <property type="entry name" value="HTHMARR"/>
</dbReference>
<dbReference type="PANTHER" id="PTHR33164">
    <property type="entry name" value="TRANSCRIPTIONAL REGULATOR, MARR FAMILY"/>
    <property type="match status" value="1"/>
</dbReference>
<keyword evidence="5" id="KW-1185">Reference proteome</keyword>
<dbReference type="AlphaFoldDB" id="A0A1W6ZJS5"/>
<dbReference type="GO" id="GO:0003677">
    <property type="term" value="F:DNA binding"/>
    <property type="evidence" value="ECO:0007669"/>
    <property type="project" value="UniProtKB-KW"/>
</dbReference>
<dbReference type="PANTHER" id="PTHR33164:SF64">
    <property type="entry name" value="TRANSCRIPTIONAL REGULATOR SLYA"/>
    <property type="match status" value="1"/>
</dbReference>
<organism evidence="4 5">
    <name type="scientific">Pseudorhodoplanes sinuspersici</name>
    <dbReference type="NCBI Taxonomy" id="1235591"/>
    <lineage>
        <taxon>Bacteria</taxon>
        <taxon>Pseudomonadati</taxon>
        <taxon>Pseudomonadota</taxon>
        <taxon>Alphaproteobacteria</taxon>
        <taxon>Hyphomicrobiales</taxon>
        <taxon>Pseudorhodoplanes</taxon>
    </lineage>
</organism>
<dbReference type="Pfam" id="PF12802">
    <property type="entry name" value="MarR_2"/>
    <property type="match status" value="1"/>
</dbReference>
<dbReference type="KEGG" id="psin:CAK95_00250"/>
<evidence type="ECO:0000313" key="4">
    <source>
        <dbReference type="EMBL" id="ARP97678.1"/>
    </source>
</evidence>
<evidence type="ECO:0000256" key="2">
    <source>
        <dbReference type="ARBA" id="ARBA00023125"/>
    </source>
</evidence>
<dbReference type="InterPro" id="IPR036388">
    <property type="entry name" value="WH-like_DNA-bd_sf"/>
</dbReference>
<dbReference type="SMART" id="SM00347">
    <property type="entry name" value="HTH_MARR"/>
    <property type="match status" value="1"/>
</dbReference>
<proteinExistence type="predicted"/>
<keyword evidence="3" id="KW-0804">Transcription</keyword>
<accession>A0A1W6ZJS5</accession>
<dbReference type="GO" id="GO:0006950">
    <property type="term" value="P:response to stress"/>
    <property type="evidence" value="ECO:0007669"/>
    <property type="project" value="TreeGrafter"/>
</dbReference>
<dbReference type="SUPFAM" id="SSF46785">
    <property type="entry name" value="Winged helix' DNA-binding domain"/>
    <property type="match status" value="1"/>
</dbReference>
<keyword evidence="1" id="KW-0805">Transcription regulation</keyword>
<keyword evidence="2" id="KW-0238">DNA-binding</keyword>
<gene>
    <name evidence="4" type="ORF">CAK95_00250</name>
</gene>
<evidence type="ECO:0000256" key="3">
    <source>
        <dbReference type="ARBA" id="ARBA00023163"/>
    </source>
</evidence>
<reference evidence="4 5" key="1">
    <citation type="submission" date="2017-05" db="EMBL/GenBank/DDBJ databases">
        <title>Full genome sequence of Pseudorhodoplanes sinuspersici.</title>
        <authorList>
            <person name="Dastgheib S.M.M."/>
            <person name="Shavandi M."/>
            <person name="Tirandaz H."/>
        </authorList>
    </citation>
    <scope>NUCLEOTIDE SEQUENCE [LARGE SCALE GENOMIC DNA]</scope>
    <source>
        <strain evidence="4 5">RIPI110</strain>
    </source>
</reference>
<evidence type="ECO:0000313" key="5">
    <source>
        <dbReference type="Proteomes" id="UP000194137"/>
    </source>
</evidence>
<dbReference type="InterPro" id="IPR039422">
    <property type="entry name" value="MarR/SlyA-like"/>
</dbReference>
<dbReference type="InterPro" id="IPR036390">
    <property type="entry name" value="WH_DNA-bd_sf"/>
</dbReference>
<dbReference type="InterPro" id="IPR000835">
    <property type="entry name" value="HTH_MarR-typ"/>
</dbReference>
<dbReference type="STRING" id="1235591.CAK95_00250"/>
<sequence length="160" mass="18263">MKQPHKKMSSKAKPHLDDLLPYLMNRLIARMNQNLAEALRERGFTFQDWRVLAVLAAHEGANLTELAEATVIPQPSVSRLVANLTRRGYIERQNGATDSRVVHLHITAKGRGIYNKMLPLAVKEYRAATKGFSAKEYDQLRESLLRMMKNRKVSLLPSRK</sequence>
<dbReference type="Proteomes" id="UP000194137">
    <property type="component" value="Chromosome"/>
</dbReference>
<dbReference type="GO" id="GO:0003700">
    <property type="term" value="F:DNA-binding transcription factor activity"/>
    <property type="evidence" value="ECO:0007669"/>
    <property type="project" value="InterPro"/>
</dbReference>
<name>A0A1W6ZJS5_9HYPH</name>
<dbReference type="EMBL" id="CP021112">
    <property type="protein sequence ID" value="ARP97678.1"/>
    <property type="molecule type" value="Genomic_DNA"/>
</dbReference>
<dbReference type="PROSITE" id="PS50995">
    <property type="entry name" value="HTH_MARR_2"/>
    <property type="match status" value="1"/>
</dbReference>
<evidence type="ECO:0000256" key="1">
    <source>
        <dbReference type="ARBA" id="ARBA00023015"/>
    </source>
</evidence>